<dbReference type="PROSITE" id="PS50879">
    <property type="entry name" value="RNASE_H_1"/>
    <property type="match status" value="1"/>
</dbReference>
<reference evidence="2" key="1">
    <citation type="submission" date="2021-01" db="EMBL/GenBank/DDBJ databases">
        <title>Lacisediminihabitans sp. nov. strain G11-30, isolated from Antarctic Soil.</title>
        <authorList>
            <person name="Li J."/>
        </authorList>
    </citation>
    <scope>NUCLEOTIDE SEQUENCE</scope>
    <source>
        <strain evidence="2">G11-30</strain>
    </source>
</reference>
<evidence type="ECO:0000313" key="2">
    <source>
        <dbReference type="EMBL" id="MBK4347116.1"/>
    </source>
</evidence>
<dbReference type="GO" id="GO:0004523">
    <property type="term" value="F:RNA-DNA hybrid ribonuclease activity"/>
    <property type="evidence" value="ECO:0007669"/>
    <property type="project" value="InterPro"/>
</dbReference>
<keyword evidence="3" id="KW-1185">Reference proteome</keyword>
<name>A0A934W2R8_9MICO</name>
<dbReference type="EMBL" id="JAEPES010000002">
    <property type="protein sequence ID" value="MBK4347116.1"/>
    <property type="molecule type" value="Genomic_DNA"/>
</dbReference>
<proteinExistence type="predicted"/>
<dbReference type="AlphaFoldDB" id="A0A934W2R8"/>
<sequence>MTTAQENGVPPSIARIRLDVLSPDVHAASRAIWTDASVWKGGSSWAWVDDSGYFAHGVCRGWATDNNDAELWAIAEGVRAAQPGQLVHVNTDSETAAALMQPFALVDGVVSKPMRDIGRYRESLDEIGSVANGKTVVVHWLKGHRSDVRNVAADALATAARWTDSTYDEWEHDCRHALRGFGARLGQRLAEGPLCSCGHLR</sequence>
<dbReference type="InterPro" id="IPR012337">
    <property type="entry name" value="RNaseH-like_sf"/>
</dbReference>
<feature type="domain" description="RNase H type-1" evidence="1">
    <location>
        <begin position="26"/>
        <end position="162"/>
    </location>
</feature>
<organism evidence="2 3">
    <name type="scientific">Lacisediminihabitans changchengi</name>
    <dbReference type="NCBI Taxonomy" id="2787634"/>
    <lineage>
        <taxon>Bacteria</taxon>
        <taxon>Bacillati</taxon>
        <taxon>Actinomycetota</taxon>
        <taxon>Actinomycetes</taxon>
        <taxon>Micrococcales</taxon>
        <taxon>Microbacteriaceae</taxon>
        <taxon>Lacisediminihabitans</taxon>
    </lineage>
</organism>
<dbReference type="Gene3D" id="3.30.420.10">
    <property type="entry name" value="Ribonuclease H-like superfamily/Ribonuclease H"/>
    <property type="match status" value="1"/>
</dbReference>
<gene>
    <name evidence="2" type="ORF">IV501_05665</name>
</gene>
<dbReference type="SUPFAM" id="SSF53098">
    <property type="entry name" value="Ribonuclease H-like"/>
    <property type="match status" value="1"/>
</dbReference>
<dbReference type="GO" id="GO:0003676">
    <property type="term" value="F:nucleic acid binding"/>
    <property type="evidence" value="ECO:0007669"/>
    <property type="project" value="InterPro"/>
</dbReference>
<dbReference type="RefSeq" id="WP_200555487.1">
    <property type="nucleotide sequence ID" value="NZ_JAEPES010000002.1"/>
</dbReference>
<protein>
    <recommendedName>
        <fullName evidence="1">RNase H type-1 domain-containing protein</fullName>
    </recommendedName>
</protein>
<dbReference type="InterPro" id="IPR036397">
    <property type="entry name" value="RNaseH_sf"/>
</dbReference>
<dbReference type="Pfam" id="PF00075">
    <property type="entry name" value="RNase_H"/>
    <property type="match status" value="1"/>
</dbReference>
<dbReference type="InterPro" id="IPR002156">
    <property type="entry name" value="RNaseH_domain"/>
</dbReference>
<evidence type="ECO:0000259" key="1">
    <source>
        <dbReference type="PROSITE" id="PS50879"/>
    </source>
</evidence>
<accession>A0A934W2R8</accession>
<dbReference type="Proteomes" id="UP000636458">
    <property type="component" value="Unassembled WGS sequence"/>
</dbReference>
<evidence type="ECO:0000313" key="3">
    <source>
        <dbReference type="Proteomes" id="UP000636458"/>
    </source>
</evidence>
<comment type="caution">
    <text evidence="2">The sequence shown here is derived from an EMBL/GenBank/DDBJ whole genome shotgun (WGS) entry which is preliminary data.</text>
</comment>